<dbReference type="EMBL" id="JAPFQO010000012">
    <property type="protein sequence ID" value="MCX2741782.1"/>
    <property type="molecule type" value="Genomic_DNA"/>
</dbReference>
<comment type="caution">
    <text evidence="1">The sequence shown here is derived from an EMBL/GenBank/DDBJ whole genome shotgun (WGS) entry which is preliminary data.</text>
</comment>
<organism evidence="1 2">
    <name type="scientific">Pontibacter anaerobius</name>
    <dbReference type="NCBI Taxonomy" id="2993940"/>
    <lineage>
        <taxon>Bacteria</taxon>
        <taxon>Pseudomonadati</taxon>
        <taxon>Bacteroidota</taxon>
        <taxon>Cytophagia</taxon>
        <taxon>Cytophagales</taxon>
        <taxon>Hymenobacteraceae</taxon>
        <taxon>Pontibacter</taxon>
    </lineage>
</organism>
<gene>
    <name evidence="1" type="ORF">OO017_17635</name>
</gene>
<accession>A0ABT3RIV3</accession>
<dbReference type="RefSeq" id="WP_266054015.1">
    <property type="nucleotide sequence ID" value="NZ_JAPFQO010000012.1"/>
</dbReference>
<name>A0ABT3RIV3_9BACT</name>
<protein>
    <submittedName>
        <fullName evidence="1">Uncharacterized protein</fullName>
    </submittedName>
</protein>
<evidence type="ECO:0000313" key="1">
    <source>
        <dbReference type="EMBL" id="MCX2741782.1"/>
    </source>
</evidence>
<keyword evidence="2" id="KW-1185">Reference proteome</keyword>
<proteinExistence type="predicted"/>
<reference evidence="1 2" key="1">
    <citation type="submission" date="2022-11" db="EMBL/GenBank/DDBJ databases">
        <title>The characterization of three novel Bacteroidetes species and genomic analysis of their roles in tidal elemental geochemical cycles.</title>
        <authorList>
            <person name="Ma K.-J."/>
        </authorList>
    </citation>
    <scope>NUCLEOTIDE SEQUENCE [LARGE SCALE GENOMIC DNA]</scope>
    <source>
        <strain evidence="1 2">M82</strain>
    </source>
</reference>
<sequence>MYIVIGVDLINSAHNADKRHSDFYTVVGRDWDYFQVLKWRVFQAFLGLGGIKGH</sequence>
<evidence type="ECO:0000313" key="2">
    <source>
        <dbReference type="Proteomes" id="UP001207228"/>
    </source>
</evidence>
<dbReference type="Proteomes" id="UP001207228">
    <property type="component" value="Unassembled WGS sequence"/>
</dbReference>